<name>A0A1H1XNH2_9MICO</name>
<organism evidence="1 2">
    <name type="scientific">Brevibacterium siliguriense</name>
    <dbReference type="NCBI Taxonomy" id="1136497"/>
    <lineage>
        <taxon>Bacteria</taxon>
        <taxon>Bacillati</taxon>
        <taxon>Actinomycetota</taxon>
        <taxon>Actinomycetes</taxon>
        <taxon>Micrococcales</taxon>
        <taxon>Brevibacteriaceae</taxon>
        <taxon>Brevibacterium</taxon>
    </lineage>
</organism>
<gene>
    <name evidence="1" type="ORF">SAMN04489752_3366</name>
</gene>
<keyword evidence="2" id="KW-1185">Reference proteome</keyword>
<proteinExistence type="predicted"/>
<dbReference type="EMBL" id="LT629766">
    <property type="protein sequence ID" value="SDT10379.1"/>
    <property type="molecule type" value="Genomic_DNA"/>
</dbReference>
<sequence length="67" mass="7214">MKVNRVIPDIVVDDLDPARDFYAGFLGLSNEEFDLGWVACFTSPDAGASVQVLTDDETGQNSVHAAL</sequence>
<evidence type="ECO:0008006" key="3">
    <source>
        <dbReference type="Google" id="ProtNLM"/>
    </source>
</evidence>
<accession>A0A1H1XNH2</accession>
<dbReference type="OrthoDB" id="9798201at2"/>
<reference evidence="2" key="1">
    <citation type="submission" date="2016-10" db="EMBL/GenBank/DDBJ databases">
        <authorList>
            <person name="Varghese N."/>
            <person name="Submissions S."/>
        </authorList>
    </citation>
    <scope>NUCLEOTIDE SEQUENCE [LARGE SCALE GENOMIC DNA]</scope>
    <source>
        <strain evidence="2">DSM 23676</strain>
    </source>
</reference>
<dbReference type="AlphaFoldDB" id="A0A1H1XNH2"/>
<dbReference type="Proteomes" id="UP000199597">
    <property type="component" value="Chromosome I"/>
</dbReference>
<dbReference type="Gene3D" id="3.10.180.10">
    <property type="entry name" value="2,3-Dihydroxybiphenyl 1,2-Dioxygenase, domain 1"/>
    <property type="match status" value="1"/>
</dbReference>
<dbReference type="SUPFAM" id="SSF54593">
    <property type="entry name" value="Glyoxalase/Bleomycin resistance protein/Dihydroxybiphenyl dioxygenase"/>
    <property type="match status" value="1"/>
</dbReference>
<dbReference type="RefSeq" id="WP_092016456.1">
    <property type="nucleotide sequence ID" value="NZ_LT629766.1"/>
</dbReference>
<dbReference type="STRING" id="1136497.SAMN04489752_3366"/>
<evidence type="ECO:0000313" key="1">
    <source>
        <dbReference type="EMBL" id="SDT10379.1"/>
    </source>
</evidence>
<dbReference type="InterPro" id="IPR029068">
    <property type="entry name" value="Glyas_Bleomycin-R_OHBP_Dase"/>
</dbReference>
<evidence type="ECO:0000313" key="2">
    <source>
        <dbReference type="Proteomes" id="UP000199597"/>
    </source>
</evidence>
<protein>
    <recommendedName>
        <fullName evidence="3">Glyoxalase-like domain-containing protein</fullName>
    </recommendedName>
</protein>